<accession>A0AA96F2F5</accession>
<gene>
    <name evidence="3" type="ORF">RN605_12035</name>
    <name evidence="2" type="ORF">RN608_04865</name>
</gene>
<proteinExistence type="predicted"/>
<sequence>MIKKITFFLVLLLSTIGFSQKLSTTLMGSNKIVCNTYVGFDTLGDFYFIKDNVFYKKSKSQLWQYKNVALGKISSVDIINPLQIVLFYEQFNTVLLLDNQLNEIQKINFSSINNSTVISNTGLSARNQLWFYNSINQKIGLFDYKKIAFTEFPIPFQGTIKNTQSDYNNFYWIDDLNHFYSIDIFGKTNLHCTVPAYDKIQIIDNERILFSVNHKLYLLNYAKKSIIEIEIVENSFQSFYYKDQNLAIFTDQQIKNYKIKLP</sequence>
<evidence type="ECO:0000313" key="2">
    <source>
        <dbReference type="EMBL" id="WNM20015.1"/>
    </source>
</evidence>
<evidence type="ECO:0008006" key="5">
    <source>
        <dbReference type="Google" id="ProtNLM"/>
    </source>
</evidence>
<name>A0AA96JAD8_9FLAO</name>
<dbReference type="RefSeq" id="WP_313325107.1">
    <property type="nucleotide sequence ID" value="NZ_CP134878.1"/>
</dbReference>
<feature type="signal peptide" evidence="1">
    <location>
        <begin position="1"/>
        <end position="19"/>
    </location>
</feature>
<dbReference type="AlphaFoldDB" id="A0AA96JAD8"/>
<evidence type="ECO:0000313" key="4">
    <source>
        <dbReference type="Proteomes" id="UP001304515"/>
    </source>
</evidence>
<keyword evidence="1" id="KW-0732">Signal</keyword>
<dbReference type="EMBL" id="CP134878">
    <property type="protein sequence ID" value="WNM20015.1"/>
    <property type="molecule type" value="Genomic_DNA"/>
</dbReference>
<protein>
    <recommendedName>
        <fullName evidence="5">T9SS C-terminal target domain-containing protein</fullName>
    </recommendedName>
</protein>
<evidence type="ECO:0000313" key="3">
    <source>
        <dbReference type="EMBL" id="WNM21404.1"/>
    </source>
</evidence>
<feature type="chain" id="PRO_5044705471" description="T9SS C-terminal target domain-containing protein" evidence="1">
    <location>
        <begin position="20"/>
        <end position="262"/>
    </location>
</feature>
<keyword evidence="4" id="KW-1185">Reference proteome</keyword>
<organism evidence="3 4">
    <name type="scientific">Flavobacterium capsici</name>
    <dbReference type="NCBI Taxonomy" id="3075618"/>
    <lineage>
        <taxon>Bacteria</taxon>
        <taxon>Pseudomonadati</taxon>
        <taxon>Bacteroidota</taxon>
        <taxon>Flavobacteriia</taxon>
        <taxon>Flavobacteriales</taxon>
        <taxon>Flavobacteriaceae</taxon>
        <taxon>Flavobacterium</taxon>
    </lineage>
</organism>
<accession>A0AA96JAD8</accession>
<reference evidence="3 4" key="1">
    <citation type="submission" date="2023-09" db="EMBL/GenBank/DDBJ databases">
        <title>Flavobacterium sp. a novel bacteria isolate from Pepper rhizosphere.</title>
        <authorList>
            <person name="Peng Y."/>
            <person name="Lee J."/>
        </authorList>
    </citation>
    <scope>NUCLEOTIDE SEQUENCE [LARGE SCALE GENOMIC DNA]</scope>
    <source>
        <strain evidence="2">PMR2A8</strain>
        <strain evidence="3 4">PMTSA4</strain>
    </source>
</reference>
<evidence type="ECO:0000256" key="1">
    <source>
        <dbReference type="SAM" id="SignalP"/>
    </source>
</evidence>
<dbReference type="Proteomes" id="UP001304515">
    <property type="component" value="Chromosome"/>
</dbReference>
<dbReference type="EMBL" id="CP134890">
    <property type="protein sequence ID" value="WNM21404.1"/>
    <property type="molecule type" value="Genomic_DNA"/>
</dbReference>
<dbReference type="KEGG" id="fcj:RN605_12035"/>